<protein>
    <submittedName>
        <fullName evidence="1">5922_t:CDS:1</fullName>
    </submittedName>
</protein>
<accession>A0A9N9P1H4</accession>
<organism evidence="1 2">
    <name type="scientific">Dentiscutata erythropus</name>
    <dbReference type="NCBI Taxonomy" id="1348616"/>
    <lineage>
        <taxon>Eukaryota</taxon>
        <taxon>Fungi</taxon>
        <taxon>Fungi incertae sedis</taxon>
        <taxon>Mucoromycota</taxon>
        <taxon>Glomeromycotina</taxon>
        <taxon>Glomeromycetes</taxon>
        <taxon>Diversisporales</taxon>
        <taxon>Gigasporaceae</taxon>
        <taxon>Dentiscutata</taxon>
    </lineage>
</organism>
<reference evidence="1" key="1">
    <citation type="submission" date="2021-06" db="EMBL/GenBank/DDBJ databases">
        <authorList>
            <person name="Kallberg Y."/>
            <person name="Tangrot J."/>
            <person name="Rosling A."/>
        </authorList>
    </citation>
    <scope>NUCLEOTIDE SEQUENCE</scope>
    <source>
        <strain evidence="1">MA453B</strain>
    </source>
</reference>
<gene>
    <name evidence="1" type="ORF">DERYTH_LOCUS19465</name>
</gene>
<evidence type="ECO:0000313" key="1">
    <source>
        <dbReference type="EMBL" id="CAG8779378.1"/>
    </source>
</evidence>
<dbReference type="AlphaFoldDB" id="A0A9N9P1H4"/>
<sequence length="48" mass="5523">MKLGLFLFHNLPQVPLFISQVPLLPLSVSLRVFMSYIVKTFSVESRQT</sequence>
<comment type="caution">
    <text evidence="1">The sequence shown here is derived from an EMBL/GenBank/DDBJ whole genome shotgun (WGS) entry which is preliminary data.</text>
</comment>
<evidence type="ECO:0000313" key="2">
    <source>
        <dbReference type="Proteomes" id="UP000789405"/>
    </source>
</evidence>
<proteinExistence type="predicted"/>
<dbReference type="Proteomes" id="UP000789405">
    <property type="component" value="Unassembled WGS sequence"/>
</dbReference>
<dbReference type="EMBL" id="CAJVPY010021394">
    <property type="protein sequence ID" value="CAG8779378.1"/>
    <property type="molecule type" value="Genomic_DNA"/>
</dbReference>
<name>A0A9N9P1H4_9GLOM</name>
<feature type="non-terminal residue" evidence="1">
    <location>
        <position position="48"/>
    </location>
</feature>
<keyword evidence="2" id="KW-1185">Reference proteome</keyword>